<evidence type="ECO:0000313" key="2">
    <source>
        <dbReference type="Proteomes" id="UP000198337"/>
    </source>
</evidence>
<evidence type="ECO:0008006" key="3">
    <source>
        <dbReference type="Google" id="ProtNLM"/>
    </source>
</evidence>
<keyword evidence="2" id="KW-1185">Reference proteome</keyword>
<evidence type="ECO:0000313" key="1">
    <source>
        <dbReference type="EMBL" id="SNR25271.1"/>
    </source>
</evidence>
<gene>
    <name evidence="1" type="ORF">SAMN04488009_0362</name>
</gene>
<dbReference type="RefSeq" id="WP_089258506.1">
    <property type="nucleotide sequence ID" value="NZ_FZNV01000001.1"/>
</dbReference>
<dbReference type="EMBL" id="FZNV01000001">
    <property type="protein sequence ID" value="SNR25271.1"/>
    <property type="molecule type" value="Genomic_DNA"/>
</dbReference>
<proteinExistence type="predicted"/>
<name>A0ABY1SC60_9FLAO</name>
<organism evidence="1 2">
    <name type="scientific">Maribacter sedimenticola</name>
    <dbReference type="NCBI Taxonomy" id="228956"/>
    <lineage>
        <taxon>Bacteria</taxon>
        <taxon>Pseudomonadati</taxon>
        <taxon>Bacteroidota</taxon>
        <taxon>Flavobacteriia</taxon>
        <taxon>Flavobacteriales</taxon>
        <taxon>Flavobacteriaceae</taxon>
        <taxon>Maribacter</taxon>
    </lineage>
</organism>
<reference evidence="1 2" key="1">
    <citation type="submission" date="2017-06" db="EMBL/GenBank/DDBJ databases">
        <authorList>
            <person name="Varghese N."/>
            <person name="Submissions S."/>
        </authorList>
    </citation>
    <scope>NUCLEOTIDE SEQUENCE [LARGE SCALE GENOMIC DNA]</scope>
    <source>
        <strain evidence="1 2">DSM 19840</strain>
    </source>
</reference>
<sequence length="144" mass="16832">MKRVKEHNIYNSIREIREFDFGVFYFFTGGIIISEMNEGVLFKWKDALKIVLAAEEIYGLEIPIIYVANRINSYYVVPSNWVMFYRNRTKMAHYGVVGQTRGSFASILLEKLFFKNSIAQFKNLDQAITWAKNISEKALWPDKG</sequence>
<comment type="caution">
    <text evidence="1">The sequence shown here is derived from an EMBL/GenBank/DDBJ whole genome shotgun (WGS) entry which is preliminary data.</text>
</comment>
<accession>A0ABY1SC60</accession>
<dbReference type="Proteomes" id="UP000198337">
    <property type="component" value="Unassembled WGS sequence"/>
</dbReference>
<protein>
    <recommendedName>
        <fullName evidence="3">SpoIIAA-like</fullName>
    </recommendedName>
</protein>